<dbReference type="InterPro" id="IPR036388">
    <property type="entry name" value="WH-like_DNA-bd_sf"/>
</dbReference>
<dbReference type="GO" id="GO:0003677">
    <property type="term" value="F:DNA binding"/>
    <property type="evidence" value="ECO:0007669"/>
    <property type="project" value="UniProtKB-KW"/>
</dbReference>
<feature type="domain" description="HTH gntR-type" evidence="4">
    <location>
        <begin position="14"/>
        <end position="82"/>
    </location>
</feature>
<dbReference type="Proteomes" id="UP000318590">
    <property type="component" value="Unassembled WGS sequence"/>
</dbReference>
<dbReference type="Gene3D" id="1.10.10.10">
    <property type="entry name" value="Winged helix-like DNA-binding domain superfamily/Winged helix DNA-binding domain"/>
    <property type="match status" value="1"/>
</dbReference>
<dbReference type="InterPro" id="IPR000524">
    <property type="entry name" value="Tscrpt_reg_HTH_GntR"/>
</dbReference>
<comment type="caution">
    <text evidence="5">The sequence shown here is derived from an EMBL/GenBank/DDBJ whole genome shotgun (WGS) entry which is preliminary data.</text>
</comment>
<dbReference type="PANTHER" id="PTHR44846:SF1">
    <property type="entry name" value="MANNOSYL-D-GLYCERATE TRANSPORT_METABOLISM SYSTEM REPRESSOR MNGR-RELATED"/>
    <property type="match status" value="1"/>
</dbReference>
<dbReference type="EMBL" id="VFSV01000046">
    <property type="protein sequence ID" value="TRD15347.1"/>
    <property type="molecule type" value="Genomic_DNA"/>
</dbReference>
<dbReference type="PROSITE" id="PS50949">
    <property type="entry name" value="HTH_GNTR"/>
    <property type="match status" value="1"/>
</dbReference>
<dbReference type="SUPFAM" id="SSF46785">
    <property type="entry name" value="Winged helix' DNA-binding domain"/>
    <property type="match status" value="1"/>
</dbReference>
<dbReference type="Pfam" id="PF07702">
    <property type="entry name" value="UTRA"/>
    <property type="match status" value="1"/>
</dbReference>
<dbReference type="SMART" id="SM00866">
    <property type="entry name" value="UTRA"/>
    <property type="match status" value="1"/>
</dbReference>
<dbReference type="Gene3D" id="3.40.1410.10">
    <property type="entry name" value="Chorismate lyase-like"/>
    <property type="match status" value="1"/>
</dbReference>
<evidence type="ECO:0000256" key="2">
    <source>
        <dbReference type="ARBA" id="ARBA00023125"/>
    </source>
</evidence>
<dbReference type="GO" id="GO:0003700">
    <property type="term" value="F:DNA-binding transcription factor activity"/>
    <property type="evidence" value="ECO:0007669"/>
    <property type="project" value="InterPro"/>
</dbReference>
<dbReference type="InterPro" id="IPR050679">
    <property type="entry name" value="Bact_HTH_transcr_reg"/>
</dbReference>
<keyword evidence="6" id="KW-1185">Reference proteome</keyword>
<evidence type="ECO:0000313" key="5">
    <source>
        <dbReference type="EMBL" id="TRD15347.1"/>
    </source>
</evidence>
<gene>
    <name evidence="5" type="ORF">FEV53_16765</name>
</gene>
<dbReference type="CDD" id="cd07377">
    <property type="entry name" value="WHTH_GntR"/>
    <property type="match status" value="1"/>
</dbReference>
<evidence type="ECO:0000256" key="1">
    <source>
        <dbReference type="ARBA" id="ARBA00023015"/>
    </source>
</evidence>
<dbReference type="PANTHER" id="PTHR44846">
    <property type="entry name" value="MANNOSYL-D-GLYCERATE TRANSPORT/METABOLISM SYSTEM REPRESSOR MNGR-RELATED"/>
    <property type="match status" value="1"/>
</dbReference>
<evidence type="ECO:0000259" key="4">
    <source>
        <dbReference type="PROSITE" id="PS50949"/>
    </source>
</evidence>
<organism evidence="5 6">
    <name type="scientific">Palleronia caenipelagi</name>
    <dbReference type="NCBI Taxonomy" id="2489174"/>
    <lineage>
        <taxon>Bacteria</taxon>
        <taxon>Pseudomonadati</taxon>
        <taxon>Pseudomonadota</taxon>
        <taxon>Alphaproteobacteria</taxon>
        <taxon>Rhodobacterales</taxon>
        <taxon>Roseobacteraceae</taxon>
        <taxon>Palleronia</taxon>
    </lineage>
</organism>
<keyword evidence="1" id="KW-0805">Transcription regulation</keyword>
<dbReference type="InterPro" id="IPR036390">
    <property type="entry name" value="WH_DNA-bd_sf"/>
</dbReference>
<keyword evidence="2" id="KW-0238">DNA-binding</keyword>
<accession>A0A547PMH8</accession>
<protein>
    <submittedName>
        <fullName evidence="5">GntR family transcriptional regulator</fullName>
    </submittedName>
</protein>
<dbReference type="InterPro" id="IPR028978">
    <property type="entry name" value="Chorismate_lyase_/UTRA_dom_sf"/>
</dbReference>
<dbReference type="OrthoDB" id="9808698at2"/>
<evidence type="ECO:0000313" key="6">
    <source>
        <dbReference type="Proteomes" id="UP000318590"/>
    </source>
</evidence>
<evidence type="ECO:0000256" key="3">
    <source>
        <dbReference type="ARBA" id="ARBA00023163"/>
    </source>
</evidence>
<dbReference type="GO" id="GO:0045892">
    <property type="term" value="P:negative regulation of DNA-templated transcription"/>
    <property type="evidence" value="ECO:0007669"/>
    <property type="project" value="TreeGrafter"/>
</dbReference>
<proteinExistence type="predicted"/>
<name>A0A547PMH8_9RHOB</name>
<dbReference type="InterPro" id="IPR011663">
    <property type="entry name" value="UTRA"/>
</dbReference>
<dbReference type="SMART" id="SM00345">
    <property type="entry name" value="HTH_GNTR"/>
    <property type="match status" value="1"/>
</dbReference>
<reference evidence="5 6" key="1">
    <citation type="submission" date="2019-06" db="EMBL/GenBank/DDBJ databases">
        <title>Paenimaribius caenipelagi gen. nov., sp. nov., isolated from a tidal flat.</title>
        <authorList>
            <person name="Yoon J.-H."/>
        </authorList>
    </citation>
    <scope>NUCLEOTIDE SEQUENCE [LARGE SCALE GENOMIC DNA]</scope>
    <source>
        <strain evidence="5 6">JBTF-M29</strain>
    </source>
</reference>
<dbReference type="SUPFAM" id="SSF64288">
    <property type="entry name" value="Chorismate lyase-like"/>
    <property type="match status" value="1"/>
</dbReference>
<dbReference type="AlphaFoldDB" id="A0A547PMH8"/>
<sequence length="246" mass="27564">MSQVSSSDKKARGMQRYVQIASALRARIDAAEFDTGTSLPSIQLLSRAYEAAPETVRQALAHLEQEGIVARRQGVGTIVLAKSRDLRWLRLPSDWDGLVTFFDALEVQRLVTESADRMPELHPEEGQALSAYKYLRRVHSRAGEPFCVIGIHLSAEIYIRRPREFREKVVVPILAQMDDVEIGTVRQTLRFDVADPEMAKLLDVPIAAPVVVVRRTICDPAGQVIYLADVTYRGDVVRLEMDLSPP</sequence>
<keyword evidence="3" id="KW-0804">Transcription</keyword>
<dbReference type="Pfam" id="PF00392">
    <property type="entry name" value="GntR"/>
    <property type="match status" value="1"/>
</dbReference>